<evidence type="ECO:0000313" key="2">
    <source>
        <dbReference type="EMBL" id="GGI81861.1"/>
    </source>
</evidence>
<name>A0A917JUG0_9GAMM</name>
<gene>
    <name evidence="2" type="ORF">GCM10007966_07980</name>
</gene>
<keyword evidence="1" id="KW-0472">Membrane</keyword>
<feature type="transmembrane region" description="Helical" evidence="1">
    <location>
        <begin position="75"/>
        <end position="93"/>
    </location>
</feature>
<reference evidence="2" key="2">
    <citation type="submission" date="2020-09" db="EMBL/GenBank/DDBJ databases">
        <authorList>
            <person name="Sun Q."/>
            <person name="Ohkuma M."/>
        </authorList>
    </citation>
    <scope>NUCLEOTIDE SEQUENCE</scope>
    <source>
        <strain evidence="2">JCM 13919</strain>
    </source>
</reference>
<dbReference type="EMBL" id="BMOB01000003">
    <property type="protein sequence ID" value="GGI81861.1"/>
    <property type="molecule type" value="Genomic_DNA"/>
</dbReference>
<proteinExistence type="predicted"/>
<dbReference type="Pfam" id="PF09945">
    <property type="entry name" value="DUF2177"/>
    <property type="match status" value="1"/>
</dbReference>
<keyword evidence="1" id="KW-0812">Transmembrane</keyword>
<dbReference type="Proteomes" id="UP000630149">
    <property type="component" value="Unassembled WGS sequence"/>
</dbReference>
<evidence type="ECO:0000256" key="1">
    <source>
        <dbReference type="SAM" id="Phobius"/>
    </source>
</evidence>
<dbReference type="AlphaFoldDB" id="A0A917JUG0"/>
<dbReference type="InterPro" id="IPR018687">
    <property type="entry name" value="DUF2177_membr"/>
</dbReference>
<keyword evidence="1" id="KW-1133">Transmembrane helix</keyword>
<keyword evidence="3" id="KW-1185">Reference proteome</keyword>
<accession>A0A917JUG0</accession>
<organism evidence="2 3">
    <name type="scientific">Legionella impletisoli</name>
    <dbReference type="NCBI Taxonomy" id="343510"/>
    <lineage>
        <taxon>Bacteria</taxon>
        <taxon>Pseudomonadati</taxon>
        <taxon>Pseudomonadota</taxon>
        <taxon>Gammaproteobacteria</taxon>
        <taxon>Legionellales</taxon>
        <taxon>Legionellaceae</taxon>
        <taxon>Legionella</taxon>
    </lineage>
</organism>
<comment type="caution">
    <text evidence="2">The sequence shown here is derived from an EMBL/GenBank/DDBJ whole genome shotgun (WGS) entry which is preliminary data.</text>
</comment>
<dbReference type="OrthoDB" id="166547at2"/>
<feature type="transmembrane region" description="Helical" evidence="1">
    <location>
        <begin position="49"/>
        <end position="68"/>
    </location>
</feature>
<protein>
    <submittedName>
        <fullName evidence="2">Membrane protein</fullName>
    </submittedName>
</protein>
<sequence length="134" mass="15073">MHSFKLFITALLVFCLLDLFWLGYAAKSLYFKYYGSLLRLENGNLDVLWWAALIVYCLFAIAIVVFVIPLAKGSLYWAILYGGLLGIVTYGVYDFTCLAVFKNMPIGMAFVDWAWGAVICALTSFATVVVARWP</sequence>
<dbReference type="RefSeq" id="WP_131776263.1">
    <property type="nucleotide sequence ID" value="NZ_BMOB01000003.1"/>
</dbReference>
<reference evidence="2" key="1">
    <citation type="journal article" date="2014" name="Int. J. Syst. Evol. Microbiol.">
        <title>Complete genome sequence of Corynebacterium casei LMG S-19264T (=DSM 44701T), isolated from a smear-ripened cheese.</title>
        <authorList>
            <consortium name="US DOE Joint Genome Institute (JGI-PGF)"/>
            <person name="Walter F."/>
            <person name="Albersmeier A."/>
            <person name="Kalinowski J."/>
            <person name="Ruckert C."/>
        </authorList>
    </citation>
    <scope>NUCLEOTIDE SEQUENCE</scope>
    <source>
        <strain evidence="2">JCM 13919</strain>
    </source>
</reference>
<feature type="transmembrane region" description="Helical" evidence="1">
    <location>
        <begin position="113"/>
        <end position="133"/>
    </location>
</feature>
<evidence type="ECO:0000313" key="3">
    <source>
        <dbReference type="Proteomes" id="UP000630149"/>
    </source>
</evidence>